<evidence type="ECO:0000313" key="8">
    <source>
        <dbReference type="Proteomes" id="UP000007110"/>
    </source>
</evidence>
<dbReference type="FunFam" id="3.40.50.1820:FF:000096">
    <property type="entry name" value="Carboxypeptidase vitellogenic-like"/>
    <property type="match status" value="1"/>
</dbReference>
<keyword evidence="5" id="KW-0378">Hydrolase</keyword>
<dbReference type="FunCoup" id="A0A7M7TGQ6">
    <property type="interactions" value="506"/>
</dbReference>
<dbReference type="PANTHER" id="PTHR11802">
    <property type="entry name" value="SERINE PROTEASE FAMILY S10 SERINE CARBOXYPEPTIDASE"/>
    <property type="match status" value="1"/>
</dbReference>
<dbReference type="GO" id="GO:0006508">
    <property type="term" value="P:proteolysis"/>
    <property type="evidence" value="ECO:0007669"/>
    <property type="project" value="UniProtKB-KW"/>
</dbReference>
<dbReference type="PANTHER" id="PTHR11802:SF472">
    <property type="entry name" value="SERINE CARBOXYPEPTIDASE CPVL-RELATED"/>
    <property type="match status" value="1"/>
</dbReference>
<evidence type="ECO:0000256" key="3">
    <source>
        <dbReference type="ARBA" id="ARBA00022670"/>
    </source>
</evidence>
<dbReference type="EnsemblMetazoa" id="XM_781076">
    <property type="protein sequence ID" value="XP_786169"/>
    <property type="gene ID" value="LOC581053"/>
</dbReference>
<name>A0A7M7TGQ6_STRPU</name>
<dbReference type="Pfam" id="PF00450">
    <property type="entry name" value="Peptidase_S10"/>
    <property type="match status" value="1"/>
</dbReference>
<dbReference type="GO" id="GO:0004185">
    <property type="term" value="F:serine-type carboxypeptidase activity"/>
    <property type="evidence" value="ECO:0000318"/>
    <property type="project" value="GO_Central"/>
</dbReference>
<evidence type="ECO:0000256" key="5">
    <source>
        <dbReference type="ARBA" id="ARBA00022801"/>
    </source>
</evidence>
<accession>A0A7M7TGQ6</accession>
<dbReference type="GeneID" id="581053"/>
<dbReference type="RefSeq" id="XP_786169.3">
    <property type="nucleotide sequence ID" value="XM_781076.4"/>
</dbReference>
<dbReference type="PRINTS" id="PR00724">
    <property type="entry name" value="CRBOXYPTASEC"/>
</dbReference>
<keyword evidence="6" id="KW-0325">Glycoprotein</keyword>
<dbReference type="SUPFAM" id="SSF53474">
    <property type="entry name" value="alpha/beta-Hydrolases"/>
    <property type="match status" value="1"/>
</dbReference>
<keyword evidence="8" id="KW-1185">Reference proteome</keyword>
<sequence length="484" mass="54678">MATSYPKTIFLGTMTMLAIVSLPLVSSRGAFRAMFHPNPPAYAKQSKVDPGQPLFLTPYIESGQIAEGQKLSRVGPLDGTTVESYSGFLTVNSTYNSSMFFWFFPAQNNDPSAPVLLWLQGGPGGSSLFGLFAENGPFLVTKDLKLQPRKWAWTQKYSMLYIDNPVGTGFSFTQNDAGYANNEEDVAVNLYSALTQFFQLFPKHQKNEFYATGESYAGKYVPAICYKIHTENPTAKVHINLQGMAIGDGLVDPYSMFQGYGDLMYQTSQVDLKQKKVVDQYTSKGTDYINQGKWLECFEQFDIVLNGDLFPYPTFYYNATGSNNYYNFMMTTLPADTNYYNDYLAFPEVRRAIHVGNLTYNDGTKVENHLREDICKSVKDWTVVLADNYRCMFYSGQLDIIVGAALTENFLQGLAWAGQDGYLNSNKTIWKVHPSDTEVAGFVRQYKDFYQVTVRGGGHLLPHDQPERSFDMIDRFITKQSFDK</sequence>
<keyword evidence="4" id="KW-0732">Signal</keyword>
<protein>
    <recommendedName>
        <fullName evidence="9">Carboxypeptidase</fullName>
    </recommendedName>
</protein>
<comment type="similarity">
    <text evidence="1">Belongs to the peptidase S10 family.</text>
</comment>
<dbReference type="InterPro" id="IPR029058">
    <property type="entry name" value="AB_hydrolase_fold"/>
</dbReference>
<organism evidence="7 8">
    <name type="scientific">Strongylocentrotus purpuratus</name>
    <name type="common">Purple sea urchin</name>
    <dbReference type="NCBI Taxonomy" id="7668"/>
    <lineage>
        <taxon>Eukaryota</taxon>
        <taxon>Metazoa</taxon>
        <taxon>Echinodermata</taxon>
        <taxon>Eleutherozoa</taxon>
        <taxon>Echinozoa</taxon>
        <taxon>Echinoidea</taxon>
        <taxon>Euechinoidea</taxon>
        <taxon>Echinacea</taxon>
        <taxon>Camarodonta</taxon>
        <taxon>Echinidea</taxon>
        <taxon>Strongylocentrotidae</taxon>
        <taxon>Strongylocentrotus</taxon>
    </lineage>
</organism>
<dbReference type="InParanoid" id="A0A7M7TGQ6"/>
<evidence type="ECO:0000256" key="6">
    <source>
        <dbReference type="ARBA" id="ARBA00023180"/>
    </source>
</evidence>
<dbReference type="Proteomes" id="UP000007110">
    <property type="component" value="Unassembled WGS sequence"/>
</dbReference>
<dbReference type="Gene3D" id="3.40.50.1820">
    <property type="entry name" value="alpha/beta hydrolase"/>
    <property type="match status" value="1"/>
</dbReference>
<dbReference type="OMA" id="WYYNYLQ"/>
<dbReference type="AlphaFoldDB" id="A0A7M7TGQ6"/>
<dbReference type="OrthoDB" id="443318at2759"/>
<evidence type="ECO:0000313" key="7">
    <source>
        <dbReference type="EnsemblMetazoa" id="XP_786169"/>
    </source>
</evidence>
<evidence type="ECO:0008006" key="9">
    <source>
        <dbReference type="Google" id="ProtNLM"/>
    </source>
</evidence>
<proteinExistence type="inferred from homology"/>
<reference evidence="8" key="1">
    <citation type="submission" date="2015-02" db="EMBL/GenBank/DDBJ databases">
        <title>Genome sequencing for Strongylocentrotus purpuratus.</title>
        <authorList>
            <person name="Murali S."/>
            <person name="Liu Y."/>
            <person name="Vee V."/>
            <person name="English A."/>
            <person name="Wang M."/>
            <person name="Skinner E."/>
            <person name="Han Y."/>
            <person name="Muzny D.M."/>
            <person name="Worley K.C."/>
            <person name="Gibbs R.A."/>
        </authorList>
    </citation>
    <scope>NUCLEOTIDE SEQUENCE</scope>
</reference>
<keyword evidence="3" id="KW-0645">Protease</keyword>
<dbReference type="InterPro" id="IPR001563">
    <property type="entry name" value="Peptidase_S10"/>
</dbReference>
<evidence type="ECO:0000256" key="2">
    <source>
        <dbReference type="ARBA" id="ARBA00022645"/>
    </source>
</evidence>
<keyword evidence="2" id="KW-0121">Carboxypeptidase</keyword>
<evidence type="ECO:0000256" key="1">
    <source>
        <dbReference type="ARBA" id="ARBA00009431"/>
    </source>
</evidence>
<dbReference type="KEGG" id="spu:581053"/>
<reference evidence="7" key="2">
    <citation type="submission" date="2021-01" db="UniProtKB">
        <authorList>
            <consortium name="EnsemblMetazoa"/>
        </authorList>
    </citation>
    <scope>IDENTIFICATION</scope>
</reference>
<evidence type="ECO:0000256" key="4">
    <source>
        <dbReference type="ARBA" id="ARBA00022729"/>
    </source>
</evidence>